<comment type="cofactor">
    <cofactor evidence="1">
        <name>Zn(2+)</name>
        <dbReference type="ChEBI" id="CHEBI:29105"/>
    </cofactor>
</comment>
<dbReference type="FunFam" id="3.40.140.10:FF:000005">
    <property type="entry name" value="tRNA-specific adenosine deaminase"/>
    <property type="match status" value="1"/>
</dbReference>
<dbReference type="GO" id="GO:0008270">
    <property type="term" value="F:zinc ion binding"/>
    <property type="evidence" value="ECO:0007669"/>
    <property type="project" value="InterPro"/>
</dbReference>
<dbReference type="PANTHER" id="PTHR11079">
    <property type="entry name" value="CYTOSINE DEAMINASE FAMILY MEMBER"/>
    <property type="match status" value="1"/>
</dbReference>
<keyword evidence="6" id="KW-0819">tRNA processing</keyword>
<dbReference type="InterPro" id="IPR028883">
    <property type="entry name" value="tRNA_aden_deaminase"/>
</dbReference>
<evidence type="ECO:0000256" key="8">
    <source>
        <dbReference type="ARBA" id="ARBA00022801"/>
    </source>
</evidence>
<evidence type="ECO:0000256" key="3">
    <source>
        <dbReference type="ARBA" id="ARBA00011738"/>
    </source>
</evidence>
<dbReference type="Gene3D" id="3.40.140.10">
    <property type="entry name" value="Cytidine Deaminase, domain 2"/>
    <property type="match status" value="1"/>
</dbReference>
<evidence type="ECO:0000313" key="12">
    <source>
        <dbReference type="EMBL" id="KKN54417.1"/>
    </source>
</evidence>
<evidence type="ECO:0000256" key="6">
    <source>
        <dbReference type="ARBA" id="ARBA00022694"/>
    </source>
</evidence>
<comment type="subunit">
    <text evidence="3">Homodimer.</text>
</comment>
<dbReference type="InterPro" id="IPR058535">
    <property type="entry name" value="MafB19-deam"/>
</dbReference>
<comment type="similarity">
    <text evidence="2">Belongs to the cytidine and deoxycytidylate deaminase family. ADAT2 subfamily.</text>
</comment>
<dbReference type="PROSITE" id="PS00903">
    <property type="entry name" value="CYT_DCMP_DEAMINASES_1"/>
    <property type="match status" value="1"/>
</dbReference>
<dbReference type="NCBIfam" id="NF008113">
    <property type="entry name" value="PRK10860.1"/>
    <property type="match status" value="1"/>
</dbReference>
<dbReference type="EC" id="3.5.4.33" evidence="4"/>
<evidence type="ECO:0000256" key="5">
    <source>
        <dbReference type="ARBA" id="ARBA00019216"/>
    </source>
</evidence>
<evidence type="ECO:0000256" key="9">
    <source>
        <dbReference type="ARBA" id="ARBA00022833"/>
    </source>
</evidence>
<dbReference type="HAMAP" id="MF_00972">
    <property type="entry name" value="tRNA_aden_deaminase"/>
    <property type="match status" value="1"/>
</dbReference>
<dbReference type="GO" id="GO:0002100">
    <property type="term" value="P:tRNA wobble adenosine to inosine editing"/>
    <property type="evidence" value="ECO:0007669"/>
    <property type="project" value="InterPro"/>
</dbReference>
<comment type="catalytic activity">
    <reaction evidence="10">
        <text>adenosine(34) in tRNA + H2O + H(+) = inosine(34) in tRNA + NH4(+)</text>
        <dbReference type="Rhea" id="RHEA:43168"/>
        <dbReference type="Rhea" id="RHEA-COMP:10373"/>
        <dbReference type="Rhea" id="RHEA-COMP:10374"/>
        <dbReference type="ChEBI" id="CHEBI:15377"/>
        <dbReference type="ChEBI" id="CHEBI:15378"/>
        <dbReference type="ChEBI" id="CHEBI:28938"/>
        <dbReference type="ChEBI" id="CHEBI:74411"/>
        <dbReference type="ChEBI" id="CHEBI:82852"/>
        <dbReference type="EC" id="3.5.4.33"/>
    </reaction>
</comment>
<name>A0A0F9RWT7_9ZZZZ</name>
<dbReference type="SUPFAM" id="SSF53927">
    <property type="entry name" value="Cytidine deaminase-like"/>
    <property type="match status" value="1"/>
</dbReference>
<evidence type="ECO:0000256" key="2">
    <source>
        <dbReference type="ARBA" id="ARBA00010669"/>
    </source>
</evidence>
<evidence type="ECO:0000256" key="4">
    <source>
        <dbReference type="ARBA" id="ARBA00012740"/>
    </source>
</evidence>
<keyword evidence="9" id="KW-0862">Zinc</keyword>
<accession>A0A0F9RWT7</accession>
<dbReference type="PROSITE" id="PS51747">
    <property type="entry name" value="CYT_DCMP_DEAMINASES_2"/>
    <property type="match status" value="1"/>
</dbReference>
<dbReference type="Pfam" id="PF14437">
    <property type="entry name" value="MafB19-deam"/>
    <property type="match status" value="1"/>
</dbReference>
<evidence type="ECO:0000256" key="10">
    <source>
        <dbReference type="ARBA" id="ARBA00048045"/>
    </source>
</evidence>
<dbReference type="PANTHER" id="PTHR11079:SF179">
    <property type="entry name" value="TRNA(ADENINE(34)) DEAMINASE, CHLOROPLASTIC"/>
    <property type="match status" value="1"/>
</dbReference>
<feature type="domain" description="CMP/dCMP-type deaminase" evidence="11">
    <location>
        <begin position="2"/>
        <end position="111"/>
    </location>
</feature>
<dbReference type="InterPro" id="IPR016192">
    <property type="entry name" value="APOBEC/CMP_deaminase_Zn-bd"/>
</dbReference>
<comment type="caution">
    <text evidence="12">The sequence shown here is derived from an EMBL/GenBank/DDBJ whole genome shotgun (WGS) entry which is preliminary data.</text>
</comment>
<gene>
    <name evidence="12" type="ORF">LCGC14_0592640</name>
</gene>
<dbReference type="InterPro" id="IPR002125">
    <property type="entry name" value="CMP_dCMP_dom"/>
</dbReference>
<reference evidence="12" key="1">
    <citation type="journal article" date="2015" name="Nature">
        <title>Complex archaea that bridge the gap between prokaryotes and eukaryotes.</title>
        <authorList>
            <person name="Spang A."/>
            <person name="Saw J.H."/>
            <person name="Jorgensen S.L."/>
            <person name="Zaremba-Niedzwiedzka K."/>
            <person name="Martijn J."/>
            <person name="Lind A.E."/>
            <person name="van Eijk R."/>
            <person name="Schleper C."/>
            <person name="Guy L."/>
            <person name="Ettema T.J."/>
        </authorList>
    </citation>
    <scope>NUCLEOTIDE SEQUENCE</scope>
</reference>
<keyword evidence="8" id="KW-0378">Hydrolase</keyword>
<dbReference type="GO" id="GO:0052717">
    <property type="term" value="F:tRNA-specific adenosine-34 deaminase activity"/>
    <property type="evidence" value="ECO:0007669"/>
    <property type="project" value="UniProtKB-EC"/>
</dbReference>
<protein>
    <recommendedName>
        <fullName evidence="5">tRNA-specific adenosine deaminase 2</fullName>
        <ecNumber evidence="4">3.5.4.33</ecNumber>
    </recommendedName>
</protein>
<evidence type="ECO:0000256" key="1">
    <source>
        <dbReference type="ARBA" id="ARBA00001947"/>
    </source>
</evidence>
<dbReference type="CDD" id="cd01285">
    <property type="entry name" value="nucleoside_deaminase"/>
    <property type="match status" value="1"/>
</dbReference>
<organism evidence="12">
    <name type="scientific">marine sediment metagenome</name>
    <dbReference type="NCBI Taxonomy" id="412755"/>
    <lineage>
        <taxon>unclassified sequences</taxon>
        <taxon>metagenomes</taxon>
        <taxon>ecological metagenomes</taxon>
    </lineage>
</organism>
<sequence>MIDDEFFMGKALAEAEKSLEKKEVPVGAVVVSRNKILGRGHNEPILRNDPTAHAEITAIRKACLKKKNYRLPDCELFVTLEPCAMCLSALVHVRVKRLVFGAYDPKAGAVESVMEFPFEKTNHRIVIKGGVLADECGKILKDFFLKKRRSKK</sequence>
<proteinExistence type="inferred from homology"/>
<evidence type="ECO:0000256" key="7">
    <source>
        <dbReference type="ARBA" id="ARBA00022723"/>
    </source>
</evidence>
<keyword evidence="7" id="KW-0479">Metal-binding</keyword>
<dbReference type="AlphaFoldDB" id="A0A0F9RWT7"/>
<dbReference type="EMBL" id="LAZR01000930">
    <property type="protein sequence ID" value="KKN54417.1"/>
    <property type="molecule type" value="Genomic_DNA"/>
</dbReference>
<dbReference type="InterPro" id="IPR016193">
    <property type="entry name" value="Cytidine_deaminase-like"/>
</dbReference>
<evidence type="ECO:0000259" key="11">
    <source>
        <dbReference type="PROSITE" id="PS51747"/>
    </source>
</evidence>